<keyword evidence="1" id="KW-1133">Transmembrane helix</keyword>
<protein>
    <submittedName>
        <fullName evidence="2">Uncharacterized protein</fullName>
    </submittedName>
</protein>
<comment type="caution">
    <text evidence="2">The sequence shown here is derived from an EMBL/GenBank/DDBJ whole genome shotgun (WGS) entry which is preliminary data.</text>
</comment>
<gene>
    <name evidence="2" type="ORF">ACJMK2_014498</name>
</gene>
<dbReference type="EMBL" id="JBJQND010000014">
    <property type="protein sequence ID" value="KAL3855282.1"/>
    <property type="molecule type" value="Genomic_DNA"/>
</dbReference>
<sequence>ASTSTEPVYLSNSITASSSLRSTAMHSAAVPTSTGIIILSSAITTSSSVTSNAVTPTETSNQSDVVKWWLSDHAVIIFPICGTIVILLVLIIIIICVKMRKIKRKNDELESEIMDTPSNSEFEYQTSFSYNQRPDNFYPSYQSGQYTYKEVPRLNTSQQIYLPRVSIKPAGSFPRHNK</sequence>
<dbReference type="AlphaFoldDB" id="A0ABD3V186"/>
<keyword evidence="3" id="KW-1185">Reference proteome</keyword>
<dbReference type="Proteomes" id="UP001634394">
    <property type="component" value="Unassembled WGS sequence"/>
</dbReference>
<proteinExistence type="predicted"/>
<name>A0ABD3V186_SINWO</name>
<feature type="non-terminal residue" evidence="2">
    <location>
        <position position="178"/>
    </location>
</feature>
<evidence type="ECO:0000256" key="1">
    <source>
        <dbReference type="SAM" id="Phobius"/>
    </source>
</evidence>
<reference evidence="2 3" key="1">
    <citation type="submission" date="2024-11" db="EMBL/GenBank/DDBJ databases">
        <title>Chromosome-level genome assembly of the freshwater bivalve Anodonta woodiana.</title>
        <authorList>
            <person name="Chen X."/>
        </authorList>
    </citation>
    <scope>NUCLEOTIDE SEQUENCE [LARGE SCALE GENOMIC DNA]</scope>
    <source>
        <strain evidence="2">MN2024</strain>
        <tissue evidence="2">Gills</tissue>
    </source>
</reference>
<evidence type="ECO:0000313" key="3">
    <source>
        <dbReference type="Proteomes" id="UP001634394"/>
    </source>
</evidence>
<keyword evidence="1" id="KW-0812">Transmembrane</keyword>
<keyword evidence="1" id="KW-0472">Membrane</keyword>
<feature type="non-terminal residue" evidence="2">
    <location>
        <position position="1"/>
    </location>
</feature>
<organism evidence="2 3">
    <name type="scientific">Sinanodonta woodiana</name>
    <name type="common">Chinese pond mussel</name>
    <name type="synonym">Anodonta woodiana</name>
    <dbReference type="NCBI Taxonomy" id="1069815"/>
    <lineage>
        <taxon>Eukaryota</taxon>
        <taxon>Metazoa</taxon>
        <taxon>Spiralia</taxon>
        <taxon>Lophotrochozoa</taxon>
        <taxon>Mollusca</taxon>
        <taxon>Bivalvia</taxon>
        <taxon>Autobranchia</taxon>
        <taxon>Heteroconchia</taxon>
        <taxon>Palaeoheterodonta</taxon>
        <taxon>Unionida</taxon>
        <taxon>Unionoidea</taxon>
        <taxon>Unionidae</taxon>
        <taxon>Unioninae</taxon>
        <taxon>Sinanodonta</taxon>
    </lineage>
</organism>
<accession>A0ABD3V186</accession>
<evidence type="ECO:0000313" key="2">
    <source>
        <dbReference type="EMBL" id="KAL3855282.1"/>
    </source>
</evidence>
<feature type="transmembrane region" description="Helical" evidence="1">
    <location>
        <begin position="76"/>
        <end position="97"/>
    </location>
</feature>